<evidence type="ECO:0000256" key="2">
    <source>
        <dbReference type="SAM" id="MobiDB-lite"/>
    </source>
</evidence>
<dbReference type="InterPro" id="IPR010441">
    <property type="entry name" value="CH_2"/>
</dbReference>
<feature type="region of interest" description="Disordered" evidence="2">
    <location>
        <begin position="195"/>
        <end position="220"/>
    </location>
</feature>
<feature type="compositionally biased region" description="Polar residues" evidence="2">
    <location>
        <begin position="209"/>
        <end position="218"/>
    </location>
</feature>
<dbReference type="EMBL" id="CADEAL010000757">
    <property type="protein sequence ID" value="CAB1424837.1"/>
    <property type="molecule type" value="Genomic_DNA"/>
</dbReference>
<keyword evidence="5" id="KW-1185">Reference proteome</keyword>
<feature type="compositionally biased region" description="Basic and acidic residues" evidence="2">
    <location>
        <begin position="195"/>
        <end position="205"/>
    </location>
</feature>
<evidence type="ECO:0000313" key="4">
    <source>
        <dbReference type="EMBL" id="CAB1424837.1"/>
    </source>
</evidence>
<feature type="domain" description="CH-like" evidence="3">
    <location>
        <begin position="13"/>
        <end position="111"/>
    </location>
</feature>
<dbReference type="GO" id="GO:0008017">
    <property type="term" value="F:microtubule binding"/>
    <property type="evidence" value="ECO:0007669"/>
    <property type="project" value="TreeGrafter"/>
</dbReference>
<evidence type="ECO:0000313" key="5">
    <source>
        <dbReference type="Proteomes" id="UP001153269"/>
    </source>
</evidence>
<dbReference type="SUPFAM" id="SSF47576">
    <property type="entry name" value="Calponin-homology domain, CH-domain"/>
    <property type="match status" value="1"/>
</dbReference>
<dbReference type="Pfam" id="PF06294">
    <property type="entry name" value="CH_2"/>
    <property type="match status" value="1"/>
</dbReference>
<name>A0A9N7U5X8_PLEPL</name>
<evidence type="ECO:0000259" key="3">
    <source>
        <dbReference type="Pfam" id="PF06294"/>
    </source>
</evidence>
<accession>A0A9N7U5X8</accession>
<protein>
    <recommendedName>
        <fullName evidence="3">CH-like domain-containing protein</fullName>
    </recommendedName>
</protein>
<sequence length="282" mass="32880">MSRELSEEELLGLYAWIDRIPLARPKRHITRDFSDGVMAAEIVKYFFPKLVDLHNYIPANSTPQKLSNWSLLNRQDTKVFSKLNFHLPEDTVNRIALSTAGAIEPVLSALREKIDKKLEQTADNILDLEYFDPRKHHERLPAELTPGQRLLPLLFPLPLNPPHPLSAARLRSSYQLHRQMAFIAEIRQTEAAQLRGEEMKKDDRRRTRNGNPQPTAQFDTDMDPRFRIILQEKEQTVTALQETVEILQMKMSRLEHLVHLKDMRIEELTRHLETYKANGNPR</sequence>
<keyword evidence="1" id="KW-0175">Coiled coil</keyword>
<dbReference type="Gene3D" id="1.10.418.10">
    <property type="entry name" value="Calponin-like domain"/>
    <property type="match status" value="1"/>
</dbReference>
<dbReference type="Proteomes" id="UP001153269">
    <property type="component" value="Unassembled WGS sequence"/>
</dbReference>
<feature type="coiled-coil region" evidence="1">
    <location>
        <begin position="230"/>
        <end position="257"/>
    </location>
</feature>
<proteinExistence type="predicted"/>
<dbReference type="GO" id="GO:0051493">
    <property type="term" value="P:regulation of cytoskeleton organization"/>
    <property type="evidence" value="ECO:0007669"/>
    <property type="project" value="TreeGrafter"/>
</dbReference>
<comment type="caution">
    <text evidence="4">The sequence shown here is derived from an EMBL/GenBank/DDBJ whole genome shotgun (WGS) entry which is preliminary data.</text>
</comment>
<dbReference type="InterPro" id="IPR036872">
    <property type="entry name" value="CH_dom_sf"/>
</dbReference>
<dbReference type="AlphaFoldDB" id="A0A9N7U5X8"/>
<dbReference type="PANTHER" id="PTHR12509:SF9">
    <property type="entry name" value="SPERM FLAGELLAR PROTEIN 1 ISOFORM X1"/>
    <property type="match status" value="1"/>
</dbReference>
<dbReference type="FunFam" id="1.10.418.10:FF:000059">
    <property type="entry name" value="RIKEN cDNA 6430531B16 gene"/>
    <property type="match status" value="1"/>
</dbReference>
<dbReference type="InterPro" id="IPR052111">
    <property type="entry name" value="Spermatogenesis_Ciliary_MAP"/>
</dbReference>
<evidence type="ECO:0000256" key="1">
    <source>
        <dbReference type="SAM" id="Coils"/>
    </source>
</evidence>
<organism evidence="4 5">
    <name type="scientific">Pleuronectes platessa</name>
    <name type="common">European plaice</name>
    <dbReference type="NCBI Taxonomy" id="8262"/>
    <lineage>
        <taxon>Eukaryota</taxon>
        <taxon>Metazoa</taxon>
        <taxon>Chordata</taxon>
        <taxon>Craniata</taxon>
        <taxon>Vertebrata</taxon>
        <taxon>Euteleostomi</taxon>
        <taxon>Actinopterygii</taxon>
        <taxon>Neopterygii</taxon>
        <taxon>Teleostei</taxon>
        <taxon>Neoteleostei</taxon>
        <taxon>Acanthomorphata</taxon>
        <taxon>Carangaria</taxon>
        <taxon>Pleuronectiformes</taxon>
        <taxon>Pleuronectoidei</taxon>
        <taxon>Pleuronectidae</taxon>
        <taxon>Pleuronectes</taxon>
    </lineage>
</organism>
<dbReference type="PANTHER" id="PTHR12509">
    <property type="entry name" value="SPERMATOGENESIS-ASSOCIATED 4-RELATED"/>
    <property type="match status" value="1"/>
</dbReference>
<gene>
    <name evidence="4" type="ORF">PLEPLA_LOCUS12765</name>
</gene>
<reference evidence="4" key="1">
    <citation type="submission" date="2020-03" db="EMBL/GenBank/DDBJ databases">
        <authorList>
            <person name="Weist P."/>
        </authorList>
    </citation>
    <scope>NUCLEOTIDE SEQUENCE</scope>
</reference>
<dbReference type="GO" id="GO:0005930">
    <property type="term" value="C:axoneme"/>
    <property type="evidence" value="ECO:0007669"/>
    <property type="project" value="TreeGrafter"/>
</dbReference>